<dbReference type="Gene3D" id="3.40.50.300">
    <property type="entry name" value="P-loop containing nucleotide triphosphate hydrolases"/>
    <property type="match status" value="1"/>
</dbReference>
<dbReference type="GO" id="GO:0005524">
    <property type="term" value="F:ATP binding"/>
    <property type="evidence" value="ECO:0007669"/>
    <property type="project" value="UniProtKB-KW"/>
</dbReference>
<name>C6VXH4_DYAFD</name>
<dbReference type="AlphaFoldDB" id="C6VXH4"/>
<evidence type="ECO:0000256" key="3">
    <source>
        <dbReference type="ARBA" id="ARBA00061607"/>
    </source>
</evidence>
<organism evidence="6 7">
    <name type="scientific">Dyadobacter fermentans (strain ATCC 700827 / DSM 18053 / CIP 107007 / KCTC 52180 / NS114)</name>
    <dbReference type="NCBI Taxonomy" id="471854"/>
    <lineage>
        <taxon>Bacteria</taxon>
        <taxon>Pseudomonadati</taxon>
        <taxon>Bacteroidota</taxon>
        <taxon>Cytophagia</taxon>
        <taxon>Cytophagales</taxon>
        <taxon>Spirosomataceae</taxon>
        <taxon>Dyadobacter</taxon>
    </lineage>
</organism>
<dbReference type="FunFam" id="3.40.50.300:FF:000640">
    <property type="entry name" value="MoxR family ATPase"/>
    <property type="match status" value="1"/>
</dbReference>
<keyword evidence="7" id="KW-1185">Reference proteome</keyword>
<feature type="domain" description="ATPase AAA-3" evidence="4">
    <location>
        <begin position="76"/>
        <end position="210"/>
    </location>
</feature>
<dbReference type="PANTHER" id="PTHR42759:SF1">
    <property type="entry name" value="MAGNESIUM-CHELATASE SUBUNIT CHLD"/>
    <property type="match status" value="1"/>
</dbReference>
<dbReference type="GO" id="GO:0016887">
    <property type="term" value="F:ATP hydrolysis activity"/>
    <property type="evidence" value="ECO:0007669"/>
    <property type="project" value="InterPro"/>
</dbReference>
<reference evidence="6 7" key="1">
    <citation type="journal article" date="2009" name="Stand. Genomic Sci.">
        <title>Complete genome sequence of Dyadobacter fermentans type strain (NS114).</title>
        <authorList>
            <person name="Lang E."/>
            <person name="Lapidus A."/>
            <person name="Chertkov O."/>
            <person name="Brettin T."/>
            <person name="Detter J.C."/>
            <person name="Han C."/>
            <person name="Copeland A."/>
            <person name="Glavina Del Rio T."/>
            <person name="Nolan M."/>
            <person name="Chen F."/>
            <person name="Lucas S."/>
            <person name="Tice H."/>
            <person name="Cheng J.F."/>
            <person name="Land M."/>
            <person name="Hauser L."/>
            <person name="Chang Y.J."/>
            <person name="Jeffries C.D."/>
            <person name="Kopitz M."/>
            <person name="Bruce D."/>
            <person name="Goodwin L."/>
            <person name="Pitluck S."/>
            <person name="Ovchinnikova G."/>
            <person name="Pati A."/>
            <person name="Ivanova N."/>
            <person name="Mavrommatis K."/>
            <person name="Chen A."/>
            <person name="Palaniappan K."/>
            <person name="Chain P."/>
            <person name="Bristow J."/>
            <person name="Eisen J.A."/>
            <person name="Markowitz V."/>
            <person name="Hugenholtz P."/>
            <person name="Goker M."/>
            <person name="Rohde M."/>
            <person name="Kyrpides N.C."/>
            <person name="Klenk H.P."/>
        </authorList>
    </citation>
    <scope>NUCLEOTIDE SEQUENCE [LARGE SCALE GENOMIC DNA]</scope>
    <source>
        <strain evidence="7">ATCC 700827 / DSM 18053 / CIP 107007 / KCTC 52180 / NS114</strain>
    </source>
</reference>
<dbReference type="RefSeq" id="WP_015811569.1">
    <property type="nucleotide sequence ID" value="NC_013037.1"/>
</dbReference>
<dbReference type="InterPro" id="IPR041628">
    <property type="entry name" value="ChlI/MoxR_AAA_lid"/>
</dbReference>
<proteinExistence type="inferred from homology"/>
<comment type="similarity">
    <text evidence="3">Belongs to the MoxR family.</text>
</comment>
<evidence type="ECO:0000256" key="2">
    <source>
        <dbReference type="ARBA" id="ARBA00022840"/>
    </source>
</evidence>
<evidence type="ECO:0000313" key="7">
    <source>
        <dbReference type="Proteomes" id="UP000002011"/>
    </source>
</evidence>
<dbReference type="Pfam" id="PF17863">
    <property type="entry name" value="AAA_lid_2"/>
    <property type="match status" value="1"/>
</dbReference>
<protein>
    <submittedName>
        <fullName evidence="6">ATPase associated with various cellular activities AAA_3</fullName>
    </submittedName>
</protein>
<gene>
    <name evidence="6" type="ordered locus">Dfer_2094</name>
</gene>
<dbReference type="EMBL" id="CP001619">
    <property type="protein sequence ID" value="ACT93317.1"/>
    <property type="molecule type" value="Genomic_DNA"/>
</dbReference>
<keyword evidence="1" id="KW-0547">Nucleotide-binding</keyword>
<dbReference type="KEGG" id="dfe:Dfer_2094"/>
<dbReference type="eggNOG" id="COG0714">
    <property type="taxonomic scope" value="Bacteria"/>
</dbReference>
<dbReference type="SUPFAM" id="SSF52540">
    <property type="entry name" value="P-loop containing nucleoside triphosphate hydrolases"/>
    <property type="match status" value="1"/>
</dbReference>
<dbReference type="CDD" id="cd00009">
    <property type="entry name" value="AAA"/>
    <property type="match status" value="1"/>
</dbReference>
<evidence type="ECO:0000313" key="6">
    <source>
        <dbReference type="EMBL" id="ACT93317.1"/>
    </source>
</evidence>
<feature type="domain" description="ChlI/MoxR AAA lid" evidence="5">
    <location>
        <begin position="289"/>
        <end position="351"/>
    </location>
</feature>
<dbReference type="InterPro" id="IPR027417">
    <property type="entry name" value="P-loop_NTPase"/>
</dbReference>
<dbReference type="Proteomes" id="UP000002011">
    <property type="component" value="Chromosome"/>
</dbReference>
<dbReference type="STRING" id="471854.Dfer_2094"/>
<evidence type="ECO:0000259" key="4">
    <source>
        <dbReference type="Pfam" id="PF07726"/>
    </source>
</evidence>
<dbReference type="InterPro" id="IPR050764">
    <property type="entry name" value="CbbQ/NirQ/NorQ/GpvN"/>
</dbReference>
<dbReference type="Pfam" id="PF07726">
    <property type="entry name" value="AAA_3"/>
    <property type="match status" value="1"/>
</dbReference>
<dbReference type="HOGENOM" id="CLU_034716_2_0_10"/>
<dbReference type="PANTHER" id="PTHR42759">
    <property type="entry name" value="MOXR FAMILY PROTEIN"/>
    <property type="match status" value="1"/>
</dbReference>
<dbReference type="InterPro" id="IPR011703">
    <property type="entry name" value="ATPase_AAA-3"/>
</dbReference>
<dbReference type="Gene3D" id="1.10.8.80">
    <property type="entry name" value="Magnesium chelatase subunit I, C-Terminal domain"/>
    <property type="match status" value="1"/>
</dbReference>
<keyword evidence="2" id="KW-0067">ATP-binding</keyword>
<dbReference type="PIRSF" id="PIRSF002849">
    <property type="entry name" value="AAA_ATPase_chaperone_MoxR_prd"/>
    <property type="match status" value="1"/>
</dbReference>
<sequence>MEEGCPTFFPPFLPSSLASPYSLIHSFNHSKLETSTSHYRSLVAKLPLLKAEIAKVIVGQQDAIEEILIALLASGHCLLEGVPGLAKTLMVKTMSEALHMSFRRIQFTPDLMPGDIIGTEILEEDHETGKKFFKFNRGPLFANVVLADEINRTPPKTQAALLEAMQEKSVTYGGENYPLPNPFLIIATQNPIEQAGTYPLPEAQLDRFLLYIKLSYPSETEELDVLRTTTGTLKPEIGRILSDTEIAELQKLTRQVHIADELLVQINQLVRASRPENTDSQFVREWCDWGAGPRAGQALVLCAKARAVLHERFAVVPEDIRALAFPVLRHRIAMNFRAEAEGITSDQVIDELLSAR</sequence>
<evidence type="ECO:0000259" key="5">
    <source>
        <dbReference type="Pfam" id="PF17863"/>
    </source>
</evidence>
<evidence type="ECO:0000256" key="1">
    <source>
        <dbReference type="ARBA" id="ARBA00022741"/>
    </source>
</evidence>
<accession>C6VXH4</accession>